<protein>
    <recommendedName>
        <fullName evidence="2">Integrase catalytic domain-containing protein</fullName>
    </recommendedName>
</protein>
<dbReference type="InterPro" id="IPR012337">
    <property type="entry name" value="RNaseH-like_sf"/>
</dbReference>
<dbReference type="KEGG" id="mfel:JPM2_2690"/>
<dbReference type="GO" id="GO:0015074">
    <property type="term" value="P:DNA integration"/>
    <property type="evidence" value="ECO:0007669"/>
    <property type="project" value="InterPro"/>
</dbReference>
<organism evidence="3 4">
    <name type="scientific">Mycoplasmopsis felis</name>
    <dbReference type="NCBI Taxonomy" id="33923"/>
    <lineage>
        <taxon>Bacteria</taxon>
        <taxon>Bacillati</taxon>
        <taxon>Mycoplasmatota</taxon>
        <taxon>Mycoplasmoidales</taxon>
        <taxon>Metamycoplasmataceae</taxon>
        <taxon>Mycoplasmopsis</taxon>
    </lineage>
</organism>
<keyword evidence="1" id="KW-1133">Transmembrane helix</keyword>
<evidence type="ECO:0000313" key="3">
    <source>
        <dbReference type="EMBL" id="BBU47576.1"/>
    </source>
</evidence>
<proteinExistence type="predicted"/>
<dbReference type="Pfam" id="PF03235">
    <property type="entry name" value="GmrSD_N"/>
    <property type="match status" value="1"/>
</dbReference>
<feature type="transmembrane region" description="Helical" evidence="1">
    <location>
        <begin position="272"/>
        <end position="292"/>
    </location>
</feature>
<dbReference type="InterPro" id="IPR036397">
    <property type="entry name" value="RNaseH_sf"/>
</dbReference>
<dbReference type="EMBL" id="AP022325">
    <property type="protein sequence ID" value="BBU47576.1"/>
    <property type="molecule type" value="Genomic_DNA"/>
</dbReference>
<keyword evidence="1" id="KW-0472">Membrane</keyword>
<dbReference type="AlphaFoldDB" id="A0A809SK41"/>
<dbReference type="Gene3D" id="3.30.420.10">
    <property type="entry name" value="Ribonuclease H-like superfamily/Ribonuclease H"/>
    <property type="match status" value="1"/>
</dbReference>
<dbReference type="PROSITE" id="PS50994">
    <property type="entry name" value="INTEGRASE"/>
    <property type="match status" value="1"/>
</dbReference>
<keyword evidence="1" id="KW-0812">Transmembrane</keyword>
<keyword evidence="4" id="KW-1185">Reference proteome</keyword>
<evidence type="ECO:0000259" key="2">
    <source>
        <dbReference type="PROSITE" id="PS50994"/>
    </source>
</evidence>
<feature type="domain" description="Integrase catalytic" evidence="2">
    <location>
        <begin position="101"/>
        <end position="268"/>
    </location>
</feature>
<dbReference type="SUPFAM" id="SSF53098">
    <property type="entry name" value="Ribonuclease H-like"/>
    <property type="match status" value="1"/>
</dbReference>
<evidence type="ECO:0000313" key="4">
    <source>
        <dbReference type="Proteomes" id="UP000464317"/>
    </source>
</evidence>
<evidence type="ECO:0000256" key="1">
    <source>
        <dbReference type="SAM" id="Phobius"/>
    </source>
</evidence>
<gene>
    <name evidence="3" type="ORF">JPM2_2690</name>
</gene>
<accession>A0A809SK41</accession>
<dbReference type="Pfam" id="PF13333">
    <property type="entry name" value="rve_2"/>
    <property type="match status" value="1"/>
</dbReference>
<dbReference type="PANTHER" id="PTHR35149">
    <property type="entry name" value="SLL5132 PROTEIN"/>
    <property type="match status" value="1"/>
</dbReference>
<dbReference type="Pfam" id="PF07510">
    <property type="entry name" value="GmrSD_C"/>
    <property type="match status" value="1"/>
</dbReference>
<name>A0A809SK41_9BACT</name>
<dbReference type="GO" id="GO:0003676">
    <property type="term" value="F:nucleic acid binding"/>
    <property type="evidence" value="ECO:0007669"/>
    <property type="project" value="InterPro"/>
</dbReference>
<sequence length="998" mass="119916">MANLFNLCRQTVSKNKRNEYLSKLPKYSEIILQAFEETKERYGIEKLNVYILQKYKKYINPRSLGRNMNLLGLKCKVRQKKKRKEIKDTNTQIKNLVKRDYDDKENRNIFATDVSYIKSPKDVLESFVYLSTILSHKTKEIIGFKLSKSNNLDLVIQNLEYLTKKKYSNFIIHSDCIFQYANQVYIDKVKKSNGTVSLSRIGNSLDNREIEYWFGIIKTELLNDLDYSEITFDELNLKIKEYVDWYNKERIQSNLEWKTPQQTVMTLEFTKMLIFCVHVYFSFFFFFFSFIIKKRKRNKMKANFQSILNFLKNNNNNYYVPIFQRPYTWEKEQCERLWNDIIILSKGLTKKHFLGTIVNVFRAGKNSFAEGDYLIIDGQQRLTTLVLLLLACIDEYKLDLEQELQFLKDTRKYGDRRYKFILNNIDKDILISLIERSDLSKCQNSRLVENFNLFKKLIKEYALPFETLKECIDRLEICIIEIGHDDTNDPQEVFETINSTGKPLTKTDLIRNNVLIGIQIEEQNYLYQNYWKKIEDLFKDNNFKLRSDSFELFFKDYLTLKLKRIPKNNKIYEEFKHWRLFNKDFIEPELLLKDIYKNAKIYTNFLFLREKDDKLNFFFKQFVELNNTPSFALLLKVLNDAENKLIDYQTLINILEICISFLVRRKICSIPSSSLNKIFEDLIQKIEDENYEQSINNFLINGKDSREFPDDNKFKQSFIENNFKQKQLPWFLLKNIEKFFNKTPINLDLLSLEHILPQNRNLNKEWREVLGSEWKSKQENYLYKIGNLTLTSYNSEMSDKSFDEKKNMKNGFSDSGLRINDSLLNLSKWTEQEIGDRSTWLFNKAIKIWKYPDQQEDIIENSNNNQDNSNILDRYIKTEKTETLYHIINNWFLDQPYEIKPTYNKWYFTYKLYYMNKIRSVISIIFEKEYLKIILNMKDKYLKSDELNICEYIGNKGHWGNGDLQFKFKDTSSKEYILKIMQECHDYNLIYIKNKIDD</sequence>
<dbReference type="InterPro" id="IPR011089">
    <property type="entry name" value="GmrSD_C"/>
</dbReference>
<dbReference type="PANTHER" id="PTHR35149:SF2">
    <property type="entry name" value="DUF262 DOMAIN-CONTAINING PROTEIN"/>
    <property type="match status" value="1"/>
</dbReference>
<dbReference type="InterPro" id="IPR004919">
    <property type="entry name" value="GmrSD_N"/>
</dbReference>
<dbReference type="InterPro" id="IPR001584">
    <property type="entry name" value="Integrase_cat-core"/>
</dbReference>
<dbReference type="Proteomes" id="UP000464317">
    <property type="component" value="Chromosome"/>
</dbReference>
<reference evidence="3 4" key="1">
    <citation type="submission" date="2020-01" db="EMBL/GenBank/DDBJ databases">
        <title>Complete genome sequence of Mycoplasma felis strain Myco-2.</title>
        <authorList>
            <person name="Kinoshita Y."/>
            <person name="Niwa H."/>
            <person name="Uchida-Fujii E."/>
            <person name="Nukada T."/>
        </authorList>
    </citation>
    <scope>NUCLEOTIDE SEQUENCE [LARGE SCALE GENOMIC DNA]</scope>
    <source>
        <strain evidence="3 4">Myco-2</strain>
    </source>
</reference>